<dbReference type="OrthoDB" id="1703859at2759"/>
<proteinExistence type="predicted"/>
<evidence type="ECO:0000313" key="3">
    <source>
        <dbReference type="Proteomes" id="UP000228380"/>
    </source>
</evidence>
<keyword evidence="3" id="KW-1185">Reference proteome</keyword>
<feature type="region of interest" description="Disordered" evidence="1">
    <location>
        <begin position="43"/>
        <end position="105"/>
    </location>
</feature>
<reference evidence="3" key="1">
    <citation type="journal article" date="2019" name="Nat. Commun.">
        <title>Genome-wide association mapping of date palm fruit traits.</title>
        <authorList>
            <person name="Hazzouri K.M."/>
            <person name="Gros-Balthazard M."/>
            <person name="Flowers J.M."/>
            <person name="Copetti D."/>
            <person name="Lemansour A."/>
            <person name="Lebrun M."/>
            <person name="Masmoudi K."/>
            <person name="Ferrand S."/>
            <person name="Dhar M.I."/>
            <person name="Fresquez Z.A."/>
            <person name="Rosas U."/>
            <person name="Zhang J."/>
            <person name="Talag J."/>
            <person name="Lee S."/>
            <person name="Kudrna D."/>
            <person name="Powell R.F."/>
            <person name="Leitch I.J."/>
            <person name="Krueger R.R."/>
            <person name="Wing R.A."/>
            <person name="Amiri K.M.A."/>
            <person name="Purugganan M.D."/>
        </authorList>
    </citation>
    <scope>NUCLEOTIDE SEQUENCE [LARGE SCALE GENOMIC DNA]</scope>
    <source>
        <strain evidence="3">cv. Khalas</strain>
    </source>
</reference>
<feature type="compositionally biased region" description="Low complexity" evidence="1">
    <location>
        <begin position="52"/>
        <end position="63"/>
    </location>
</feature>
<feature type="transmembrane region" description="Helical" evidence="2">
    <location>
        <begin position="18"/>
        <end position="39"/>
    </location>
</feature>
<keyword evidence="2" id="KW-1133">Transmembrane helix</keyword>
<accession>A0A8B9A5Z9</accession>
<dbReference type="Proteomes" id="UP000228380">
    <property type="component" value="Chromosome 4"/>
</dbReference>
<dbReference type="PANTHER" id="PTHR36801">
    <property type="entry name" value="OS06G0150200 PROTEIN"/>
    <property type="match status" value="1"/>
</dbReference>
<organism evidence="3 4">
    <name type="scientific">Phoenix dactylifera</name>
    <name type="common">Date palm</name>
    <dbReference type="NCBI Taxonomy" id="42345"/>
    <lineage>
        <taxon>Eukaryota</taxon>
        <taxon>Viridiplantae</taxon>
        <taxon>Streptophyta</taxon>
        <taxon>Embryophyta</taxon>
        <taxon>Tracheophyta</taxon>
        <taxon>Spermatophyta</taxon>
        <taxon>Magnoliopsida</taxon>
        <taxon>Liliopsida</taxon>
        <taxon>Arecaceae</taxon>
        <taxon>Coryphoideae</taxon>
        <taxon>Phoeniceae</taxon>
        <taxon>Phoenix</taxon>
    </lineage>
</organism>
<feature type="compositionally biased region" description="Basic and acidic residues" evidence="1">
    <location>
        <begin position="65"/>
        <end position="75"/>
    </location>
</feature>
<protein>
    <submittedName>
        <fullName evidence="4">Uncharacterized protein LOC120110357</fullName>
    </submittedName>
</protein>
<keyword evidence="2" id="KW-0472">Membrane</keyword>
<sequence>MARRTPPSEANTFIHPSLLLPLIAAWAAASIAIFFTLCISHHRKSSRPKPQPQSSPSAASNNSVEKTKPATETIERSPPPPPTPAVIHVEEQERSSPTSTPAEKTDLVIADVAIHGPIGPSVRPSASRRKLSMSLSMKLPDKLSKIKINRKERREQSVEDSIWMKTIILGEKCKVPSDDDEAAAVFDDNGNRRRSYRPRTPRSLPISRSNSFMGVEQGCS</sequence>
<dbReference type="RefSeq" id="XP_038981102.1">
    <property type="nucleotide sequence ID" value="XM_039125174.1"/>
</dbReference>
<keyword evidence="2" id="KW-0812">Transmembrane</keyword>
<dbReference type="GeneID" id="120110357"/>
<dbReference type="KEGG" id="pda:120110357"/>
<dbReference type="AlphaFoldDB" id="A0A8B9A5Z9"/>
<evidence type="ECO:0000256" key="1">
    <source>
        <dbReference type="SAM" id="MobiDB-lite"/>
    </source>
</evidence>
<evidence type="ECO:0000256" key="2">
    <source>
        <dbReference type="SAM" id="Phobius"/>
    </source>
</evidence>
<reference evidence="4" key="2">
    <citation type="submission" date="2025-08" db="UniProtKB">
        <authorList>
            <consortium name="RefSeq"/>
        </authorList>
    </citation>
    <scope>IDENTIFICATION</scope>
    <source>
        <tissue evidence="4">Young leaves</tissue>
    </source>
</reference>
<gene>
    <name evidence="4" type="primary">LOC120110357</name>
</gene>
<name>A0A8B9A5Z9_PHODC</name>
<evidence type="ECO:0000313" key="4">
    <source>
        <dbReference type="RefSeq" id="XP_038981102.1"/>
    </source>
</evidence>
<feature type="region of interest" description="Disordered" evidence="1">
    <location>
        <begin position="177"/>
        <end position="220"/>
    </location>
</feature>
<dbReference type="PANTHER" id="PTHR36801:SF3">
    <property type="entry name" value="OS06G0150300 PROTEIN"/>
    <property type="match status" value="1"/>
</dbReference>